<feature type="region of interest" description="Disordered" evidence="1">
    <location>
        <begin position="333"/>
        <end position="364"/>
    </location>
</feature>
<comment type="caution">
    <text evidence="2">The sequence shown here is derived from an EMBL/GenBank/DDBJ whole genome shotgun (WGS) entry which is preliminary data.</text>
</comment>
<keyword evidence="3" id="KW-1185">Reference proteome</keyword>
<sequence>MAVIGDIVGCCGCGRGRETDGRPQNHQNAVVDRQPQPIEPPMAVRVYKSIKRFATPRRYPRPTMQQLEELYLEGKELARLEAEHAEKQKQSLTTTTTQQQGFDETSEPVDINKGLEPPTELAPAHTTTEREASKPTPIKELEPKELAPPLLASEVEDDDDDLVLELSELAPPPLIHTIDLNHDVQPELPELIIRQVRPHFTADTDDKNILPALRYYSKEITTVSDADSDEIAAILANPYIACEPPYTPLTGTQTAKKMAAFFQDSDDDNRSSVYPSDEESMHIPPPSQPLSRILTPINIVEVNKYRKTSRHITPGNLIIRPIFEVLEQARTPLAEKPAPVNEQSEPPRKSDGDESKSVACSPVLAPTREEVDIRSLPHPDEFELEELPPPALPVDEVGIRSLPDPDDFPDSIGELVDVPITPYGSPKIKPKEQSAYFKGMHFLKLEYERVKRYVEEANFSISPWEKPAEQPAPAVTKLSTTGEDVDSTDTIAQWAHLAKVVENLQRPEQAVTRGPYGIDSLSHLSSLSLASNLSLQALRSFNSGTLTPSDRNPYSVLRAGETILTGLPPPYPVYPPAPTEVTESTGQTIAETVRKGTETIAKSITNGFSSLFRRFGAPTVELQSSEPQPTVTTAIPSERVNNRSVHSFAEATLPLSPTPSTLTLMRTVMGLKVEGTLRVATVADASPELAREAMSSGLLTVDYTDSLNQEYLNQFDGHNWEAPDGKIPWYCDANGAHVEERLLAGLRHAPGQRLRDATNAWDVENEKVVVLPTPSTTSTSTGGPTSVRTRQLIPTPVAQQEAPTSVPYVVVASPAASSAALQAPGVRLGSPVLQAVDSLVAVGSSALIDPLPRLLSPTESLDSSSASPQTRLGSPIGPCSRGIRIVSGASVSSDPRYDPQPHRFARMSTCGLDLSVDRAFYMSYEDRLKLAVKSWMRGRPSIQRLSEFL</sequence>
<feature type="compositionally biased region" description="Basic and acidic residues" evidence="1">
    <location>
        <begin position="127"/>
        <end position="145"/>
    </location>
</feature>
<reference evidence="3" key="2">
    <citation type="submission" date="2013-04" db="EMBL/GenBank/DDBJ databases">
        <title>Genomic mechanisms accounting for the adaptation to parasitism in nematode-trapping fungi.</title>
        <authorList>
            <person name="Ahren D.G."/>
        </authorList>
    </citation>
    <scope>NUCLEOTIDE SEQUENCE [LARGE SCALE GENOMIC DNA]</scope>
    <source>
        <strain evidence="3">CBS 200.50</strain>
    </source>
</reference>
<dbReference type="EMBL" id="AQGS01000118">
    <property type="protein sequence ID" value="EPS42335.1"/>
    <property type="molecule type" value="Genomic_DNA"/>
</dbReference>
<feature type="compositionally biased region" description="Polar residues" evidence="1">
    <location>
        <begin position="858"/>
        <end position="872"/>
    </location>
</feature>
<dbReference type="OrthoDB" id="5426013at2759"/>
<dbReference type="AlphaFoldDB" id="S8AH44"/>
<feature type="region of interest" description="Disordered" evidence="1">
    <location>
        <begin position="83"/>
        <end position="146"/>
    </location>
</feature>
<evidence type="ECO:0000313" key="2">
    <source>
        <dbReference type="EMBL" id="EPS42335.1"/>
    </source>
</evidence>
<gene>
    <name evidence="2" type="ORF">H072_3716</name>
</gene>
<protein>
    <submittedName>
        <fullName evidence="2">Uncharacterized protein</fullName>
    </submittedName>
</protein>
<dbReference type="HOGENOM" id="CLU_338876_0_0_1"/>
<evidence type="ECO:0000313" key="3">
    <source>
        <dbReference type="Proteomes" id="UP000015100"/>
    </source>
</evidence>
<feature type="region of interest" description="Disordered" evidence="1">
    <location>
        <begin position="16"/>
        <end position="37"/>
    </location>
</feature>
<evidence type="ECO:0000256" key="1">
    <source>
        <dbReference type="SAM" id="MobiDB-lite"/>
    </source>
</evidence>
<reference evidence="2 3" key="1">
    <citation type="journal article" date="2013" name="PLoS Genet.">
        <title>Genomic mechanisms accounting for the adaptation to parasitism in nematode-trapping fungi.</title>
        <authorList>
            <person name="Meerupati T."/>
            <person name="Andersson K.M."/>
            <person name="Friman E."/>
            <person name="Kumar D."/>
            <person name="Tunlid A."/>
            <person name="Ahren D."/>
        </authorList>
    </citation>
    <scope>NUCLEOTIDE SEQUENCE [LARGE SCALE GENOMIC DNA]</scope>
    <source>
        <strain evidence="2 3">CBS 200.50</strain>
    </source>
</reference>
<organism evidence="2 3">
    <name type="scientific">Dactylellina haptotyla (strain CBS 200.50)</name>
    <name type="common">Nematode-trapping fungus</name>
    <name type="synonym">Monacrosporium haptotylum</name>
    <dbReference type="NCBI Taxonomy" id="1284197"/>
    <lineage>
        <taxon>Eukaryota</taxon>
        <taxon>Fungi</taxon>
        <taxon>Dikarya</taxon>
        <taxon>Ascomycota</taxon>
        <taxon>Pezizomycotina</taxon>
        <taxon>Orbiliomycetes</taxon>
        <taxon>Orbiliales</taxon>
        <taxon>Orbiliaceae</taxon>
        <taxon>Dactylellina</taxon>
    </lineage>
</organism>
<feature type="region of interest" description="Disordered" evidence="1">
    <location>
        <begin position="262"/>
        <end position="289"/>
    </location>
</feature>
<proteinExistence type="predicted"/>
<feature type="region of interest" description="Disordered" evidence="1">
    <location>
        <begin position="858"/>
        <end position="880"/>
    </location>
</feature>
<feature type="compositionally biased region" description="Basic and acidic residues" evidence="1">
    <location>
        <begin position="345"/>
        <end position="356"/>
    </location>
</feature>
<accession>S8AH44</accession>
<feature type="compositionally biased region" description="Low complexity" evidence="1">
    <location>
        <begin position="90"/>
        <end position="100"/>
    </location>
</feature>
<name>S8AH44_DACHA</name>
<dbReference type="Proteomes" id="UP000015100">
    <property type="component" value="Unassembled WGS sequence"/>
</dbReference>
<dbReference type="OMA" id="GENDIQP"/>